<feature type="region of interest" description="Disordered" evidence="3">
    <location>
        <begin position="479"/>
        <end position="520"/>
    </location>
</feature>
<dbReference type="PANTHER" id="PTHR30203">
    <property type="entry name" value="OUTER MEMBRANE CATION EFFLUX PROTEIN"/>
    <property type="match status" value="1"/>
</dbReference>
<comment type="similarity">
    <text evidence="1 2">Belongs to the outer membrane factor (OMF) (TC 1.B.17) family.</text>
</comment>
<comment type="subcellular location">
    <subcellularLocation>
        <location evidence="2">Cell membrane</location>
        <topology evidence="2">Lipid-anchor</topology>
    </subcellularLocation>
</comment>
<keyword evidence="2" id="KW-1134">Transmembrane beta strand</keyword>
<keyword evidence="2" id="KW-0472">Membrane</keyword>
<evidence type="ECO:0000256" key="1">
    <source>
        <dbReference type="ARBA" id="ARBA00007613"/>
    </source>
</evidence>
<protein>
    <submittedName>
        <fullName evidence="4">Efflux transporter outer membrane subunit</fullName>
    </submittedName>
</protein>
<dbReference type="AlphaFoldDB" id="A0A643FNZ3"/>
<keyword evidence="2" id="KW-0564">Palmitate</keyword>
<feature type="region of interest" description="Disordered" evidence="3">
    <location>
        <begin position="28"/>
        <end position="47"/>
    </location>
</feature>
<dbReference type="GO" id="GO:0015562">
    <property type="term" value="F:efflux transmembrane transporter activity"/>
    <property type="evidence" value="ECO:0007669"/>
    <property type="project" value="InterPro"/>
</dbReference>
<dbReference type="Gene3D" id="1.20.1600.10">
    <property type="entry name" value="Outer membrane efflux proteins (OEP)"/>
    <property type="match status" value="1"/>
</dbReference>
<evidence type="ECO:0000256" key="3">
    <source>
        <dbReference type="SAM" id="MobiDB-lite"/>
    </source>
</evidence>
<sequence>MLPGFALILALLGGCAVGPDFVRPEPAVPASYTRDGDTARTAPGDGVSQSFLEGATLPADWWRMFGSAALDGAMTRALAGNPTLQAAQANLRQSEAAMRAGAGVFYPQLDAAAGATRQAASPVRFGQAGPGTVFNLFSLSATVSYTLDLFGLNRRTVEALSAQVDLQRQTLGAAYLALTGNLVNTVVAQAGYAAQIQSTTELAALVREQVEITRAQVQAGTTAHASELSLAVQLAALEATLPALRQKLEQADHLEATLSGQYPAEGEPVAVTLETLRLPADIPRLLPAELVRRRPDVLLAEAQLHIASAEVGVATAAMFPAITLSAGYGRESLEIGTLLGGGSAVWSLGAGLTAPLFHGGELYYRRQAALAQMEAAQAGYRQVVLAAFGQVADALRALEHDGELVEATRHGRDLAHEALQEILANFQGGTAGYLQVLVADAQFHQADIGYLQARTQRLQDTVALFLALGGGWDASAEYPNSRSGLPHRDGAIQPMSSSDSASYPAITSNSSSSIALCRSL</sequence>
<dbReference type="Proteomes" id="UP000397656">
    <property type="component" value="Chromosome 1"/>
</dbReference>
<evidence type="ECO:0000313" key="5">
    <source>
        <dbReference type="Proteomes" id="UP000397656"/>
    </source>
</evidence>
<dbReference type="InterPro" id="IPR010131">
    <property type="entry name" value="MdtP/NodT-like"/>
</dbReference>
<dbReference type="Pfam" id="PF02321">
    <property type="entry name" value="OEP"/>
    <property type="match status" value="2"/>
</dbReference>
<dbReference type="EMBL" id="CP062803">
    <property type="protein sequence ID" value="QOT78521.1"/>
    <property type="molecule type" value="Genomic_DNA"/>
</dbReference>
<reference evidence="4 5" key="1">
    <citation type="submission" date="2020-10" db="EMBL/GenBank/DDBJ databases">
        <title>Complete genome sequence of Cupriavidus basilensis CCUG 49340T.</title>
        <authorList>
            <person name="Salva-Serra F."/>
            <person name="Donoso R.A."/>
            <person name="Cho K.H."/>
            <person name="Yoo J.A."/>
            <person name="Lee K."/>
            <person name="Yoon S.-H."/>
            <person name="Perez-Pantoja D."/>
            <person name="Moore E.R.B."/>
        </authorList>
    </citation>
    <scope>NUCLEOTIDE SEQUENCE [LARGE SCALE GENOMIC DNA]</scope>
    <source>
        <strain evidence="5">CCUG 49340</strain>
    </source>
</reference>
<evidence type="ECO:0000256" key="2">
    <source>
        <dbReference type="RuleBase" id="RU362097"/>
    </source>
</evidence>
<feature type="compositionally biased region" description="Polar residues" evidence="3">
    <location>
        <begin position="494"/>
        <end position="514"/>
    </location>
</feature>
<keyword evidence="2" id="KW-0812">Transmembrane</keyword>
<organism evidence="4 5">
    <name type="scientific">Cupriavidus basilensis</name>
    <dbReference type="NCBI Taxonomy" id="68895"/>
    <lineage>
        <taxon>Bacteria</taxon>
        <taxon>Pseudomonadati</taxon>
        <taxon>Pseudomonadota</taxon>
        <taxon>Betaproteobacteria</taxon>
        <taxon>Burkholderiales</taxon>
        <taxon>Burkholderiaceae</taxon>
        <taxon>Cupriavidus</taxon>
    </lineage>
</organism>
<dbReference type="PANTHER" id="PTHR30203:SF33">
    <property type="entry name" value="BLR4455 PROTEIN"/>
    <property type="match status" value="1"/>
</dbReference>
<accession>A0A643FNZ3</accession>
<keyword evidence="2" id="KW-0449">Lipoprotein</keyword>
<dbReference type="NCBIfam" id="TIGR01845">
    <property type="entry name" value="outer_NodT"/>
    <property type="match status" value="1"/>
</dbReference>
<dbReference type="GO" id="GO:0005886">
    <property type="term" value="C:plasma membrane"/>
    <property type="evidence" value="ECO:0007669"/>
    <property type="project" value="UniProtKB-SubCell"/>
</dbReference>
<evidence type="ECO:0000313" key="4">
    <source>
        <dbReference type="EMBL" id="QOT78521.1"/>
    </source>
</evidence>
<name>A0A643FNZ3_9BURK</name>
<dbReference type="InterPro" id="IPR003423">
    <property type="entry name" value="OMP_efflux"/>
</dbReference>
<proteinExistence type="inferred from homology"/>
<gene>
    <name evidence="4" type="ORF">F7R26_008880</name>
</gene>
<dbReference type="SUPFAM" id="SSF56954">
    <property type="entry name" value="Outer membrane efflux proteins (OEP)"/>
    <property type="match status" value="1"/>
</dbReference>